<comment type="caution">
    <text evidence="11">The sequence shown here is derived from an EMBL/GenBank/DDBJ whole genome shotgun (WGS) entry which is preliminary data.</text>
</comment>
<evidence type="ECO:0000256" key="8">
    <source>
        <dbReference type="SAM" id="Coils"/>
    </source>
</evidence>
<keyword evidence="2" id="KW-1003">Cell membrane</keyword>
<evidence type="ECO:0000259" key="10">
    <source>
        <dbReference type="Pfam" id="PF02706"/>
    </source>
</evidence>
<name>A0ABR7RIM6_9PROT</name>
<comment type="subcellular location">
    <subcellularLocation>
        <location evidence="1">Cell membrane</location>
        <topology evidence="1">Multi-pass membrane protein</topology>
    </subcellularLocation>
</comment>
<feature type="transmembrane region" description="Helical" evidence="9">
    <location>
        <begin position="460"/>
        <end position="479"/>
    </location>
</feature>
<dbReference type="SUPFAM" id="SSF52540">
    <property type="entry name" value="P-loop containing nucleoside triphosphate hydrolases"/>
    <property type="match status" value="1"/>
</dbReference>
<dbReference type="EMBL" id="JACTVA010000005">
    <property type="protein sequence ID" value="MBC9206161.1"/>
    <property type="molecule type" value="Genomic_DNA"/>
</dbReference>
<dbReference type="Pfam" id="PF02706">
    <property type="entry name" value="Wzz"/>
    <property type="match status" value="1"/>
</dbReference>
<evidence type="ECO:0000256" key="2">
    <source>
        <dbReference type="ARBA" id="ARBA00022475"/>
    </source>
</evidence>
<keyword evidence="12" id="KW-1185">Reference proteome</keyword>
<keyword evidence="5" id="KW-0067">ATP-binding</keyword>
<evidence type="ECO:0000313" key="12">
    <source>
        <dbReference type="Proteomes" id="UP000626026"/>
    </source>
</evidence>
<protein>
    <recommendedName>
        <fullName evidence="10">Polysaccharide chain length determinant N-terminal domain-containing protein</fullName>
    </recommendedName>
</protein>
<evidence type="ECO:0000313" key="11">
    <source>
        <dbReference type="EMBL" id="MBC9206161.1"/>
    </source>
</evidence>
<dbReference type="InterPro" id="IPR003856">
    <property type="entry name" value="LPS_length_determ_N"/>
</dbReference>
<proteinExistence type="predicted"/>
<evidence type="ECO:0000256" key="4">
    <source>
        <dbReference type="ARBA" id="ARBA00022741"/>
    </source>
</evidence>
<evidence type="ECO:0000256" key="9">
    <source>
        <dbReference type="SAM" id="Phobius"/>
    </source>
</evidence>
<evidence type="ECO:0000256" key="6">
    <source>
        <dbReference type="ARBA" id="ARBA00022989"/>
    </source>
</evidence>
<evidence type="ECO:0000256" key="7">
    <source>
        <dbReference type="ARBA" id="ARBA00023136"/>
    </source>
</evidence>
<accession>A0ABR7RIM6</accession>
<feature type="domain" description="Polysaccharide chain length determinant N-terminal" evidence="10">
    <location>
        <begin position="29"/>
        <end position="116"/>
    </location>
</feature>
<gene>
    <name evidence="11" type="ORF">IBL26_04880</name>
</gene>
<sequence>MNRLPAVDASMALLMDDAVRQSGPAQAIDQLLRAARREWKMLLLISGLTAAVAGAYLQLAEPRYTAEAIIMAAPRQSDIANTDAVSRTGETQLPDVEGELQIMNSPASLSRVVQELGLARRAERLAAAGDAPQDRLAAFTATLSRRVSPAALDLDAAVGNEAGRSTEDRLVDQLGSAVQVTPIGRSTLARIRLSAADPALAAEAANAVAENYLANRVRGRQEAAERAAEWLQRRAQELRAHVLEADQRMAALRLALQVDGRDLPQINAEMAGLGERILQARVEKERATNRLASAEALVQRTGILSLLDWETAAGGDRHIDRLRTTAAEANQEVGRLSIELGSESLALRRAQAQRRVTQGQMEAEARARLAALQADVAAATTLSGALEGRLQALRRQANDLTVRQTQLEAAQLEGNANRAVYETFLSRLRTTEQVGFNDTDGWLVSPATVPARPTWPQVPLVLAAAFIAGLGLCMTAIGFREFRKSRTLRSQDDVTRQFAASVRYLGHIPELRGRPDRAVKAILAGKPRDFVEAVLGLQDKLGPARAEGAEAPRRGSVIAIISALPQEGKSTTLACLAAAAAAGQRVVVVDCDLHSSWQQGAFDIGACPGVAGYLAGRVDNPRDAGRLHEASGVFVLPAGRWEAQLHAFSRSPRLPALLCQLRSEFDLILIDTPPLLVASDARALCGLADAAVLVARWGRTPAALARHTQQQIQETGTALAGVVLTRVDMARFATFDFPAAGAIRRGRPALAAAATQQLPAPAGIGGQRA</sequence>
<evidence type="ECO:0000256" key="1">
    <source>
        <dbReference type="ARBA" id="ARBA00004651"/>
    </source>
</evidence>
<reference evidence="11 12" key="1">
    <citation type="journal article" date="2013" name="Int. J. Syst. Evol. Microbiol.">
        <title>Roseomonas aerophila sp. nov., isolated from air.</title>
        <authorList>
            <person name="Kim S.J."/>
            <person name="Weon H.Y."/>
            <person name="Ahn J.H."/>
            <person name="Hong S.B."/>
            <person name="Seok S.J."/>
            <person name="Whang K.S."/>
            <person name="Kwon S.W."/>
        </authorList>
    </citation>
    <scope>NUCLEOTIDE SEQUENCE [LARGE SCALE GENOMIC DNA]</scope>
    <source>
        <strain evidence="11 12">NBRC 108923</strain>
    </source>
</reference>
<keyword evidence="7 9" id="KW-0472">Membrane</keyword>
<dbReference type="InterPro" id="IPR005702">
    <property type="entry name" value="Wzc-like_C"/>
</dbReference>
<dbReference type="CDD" id="cd05387">
    <property type="entry name" value="BY-kinase"/>
    <property type="match status" value="1"/>
</dbReference>
<dbReference type="PANTHER" id="PTHR32309:SF13">
    <property type="entry name" value="FERRIC ENTEROBACTIN TRANSPORT PROTEIN FEPE"/>
    <property type="match status" value="1"/>
</dbReference>
<keyword evidence="8" id="KW-0175">Coiled coil</keyword>
<dbReference type="InterPro" id="IPR027417">
    <property type="entry name" value="P-loop_NTPase"/>
</dbReference>
<dbReference type="RefSeq" id="WP_187783338.1">
    <property type="nucleotide sequence ID" value="NZ_JACTVA010000005.1"/>
</dbReference>
<keyword evidence="3 9" id="KW-0812">Transmembrane</keyword>
<evidence type="ECO:0000256" key="3">
    <source>
        <dbReference type="ARBA" id="ARBA00022692"/>
    </source>
</evidence>
<keyword evidence="4" id="KW-0547">Nucleotide-binding</keyword>
<dbReference type="InterPro" id="IPR050445">
    <property type="entry name" value="Bact_polysacc_biosynth/exp"/>
</dbReference>
<organism evidence="11 12">
    <name type="scientific">Teichococcus aerophilus</name>
    <dbReference type="NCBI Taxonomy" id="1224513"/>
    <lineage>
        <taxon>Bacteria</taxon>
        <taxon>Pseudomonadati</taxon>
        <taxon>Pseudomonadota</taxon>
        <taxon>Alphaproteobacteria</taxon>
        <taxon>Acetobacterales</taxon>
        <taxon>Roseomonadaceae</taxon>
        <taxon>Roseomonas</taxon>
    </lineage>
</organism>
<dbReference type="Gene3D" id="3.40.50.300">
    <property type="entry name" value="P-loop containing nucleotide triphosphate hydrolases"/>
    <property type="match status" value="1"/>
</dbReference>
<dbReference type="PANTHER" id="PTHR32309">
    <property type="entry name" value="TYROSINE-PROTEIN KINASE"/>
    <property type="match status" value="1"/>
</dbReference>
<evidence type="ECO:0000256" key="5">
    <source>
        <dbReference type="ARBA" id="ARBA00022840"/>
    </source>
</evidence>
<keyword evidence="6 9" id="KW-1133">Transmembrane helix</keyword>
<dbReference type="Proteomes" id="UP000626026">
    <property type="component" value="Unassembled WGS sequence"/>
</dbReference>
<feature type="coiled-coil region" evidence="8">
    <location>
        <begin position="277"/>
        <end position="339"/>
    </location>
</feature>